<dbReference type="RefSeq" id="WP_380714071.1">
    <property type="nucleotide sequence ID" value="NZ_JBHUML010000005.1"/>
</dbReference>
<keyword evidence="3" id="KW-1185">Reference proteome</keyword>
<dbReference type="Proteomes" id="UP001597520">
    <property type="component" value="Unassembled WGS sequence"/>
</dbReference>
<accession>A0ABW5T4P8</accession>
<sequence length="424" mass="49971">MNQNINLECEVCKNVVRLKVQGGYIKINPFVYSCPECKVTISGHLIWNEDLKQGFIQEFKSNNANWCDITDDESPTHVLQLGTEFFTDKIKEFQLEDPSTFFSPFMLDPASHEIKQKKSVFSSLLTEQFDSNVVIVMRLWELYKNENYKYLNRQLLLYGFVKPVLMGEMLKIDYKEVMNNVVYYPFKPFLSYNERMNDLKKLKVLLEQTKNQNRDEIINLKKDLNELINYADENIISLLKNFAEYYHYLLPVILSNVFSENNIQNVKEQKGILTTNFDNIKNYYIEAFETLCSLLPVFLGIQNIIKRSDRNAFEPNMQAQFTNITDIGDYHQKVKNKGNKVKYFTEENLFIDVFDIENVLDNSIRNSIGHHSYIYEPDNQLINFKNGNNTWKLYLIEFADLLYETFNATFAAFEVITFMKNIDH</sequence>
<evidence type="ECO:0000313" key="3">
    <source>
        <dbReference type="Proteomes" id="UP001597520"/>
    </source>
</evidence>
<gene>
    <name evidence="2" type="ORF">ACFSUB_14990</name>
</gene>
<organism evidence="2 3">
    <name type="scientific">Salibacterium lacus</name>
    <dbReference type="NCBI Taxonomy" id="1898109"/>
    <lineage>
        <taxon>Bacteria</taxon>
        <taxon>Bacillati</taxon>
        <taxon>Bacillota</taxon>
        <taxon>Bacilli</taxon>
        <taxon>Bacillales</taxon>
        <taxon>Bacillaceae</taxon>
    </lineage>
</organism>
<evidence type="ECO:0000256" key="1">
    <source>
        <dbReference type="SAM" id="Coils"/>
    </source>
</evidence>
<evidence type="ECO:0000313" key="2">
    <source>
        <dbReference type="EMBL" id="MFD2706771.1"/>
    </source>
</evidence>
<dbReference type="EMBL" id="JBHUML010000005">
    <property type="protein sequence ID" value="MFD2706771.1"/>
    <property type="molecule type" value="Genomic_DNA"/>
</dbReference>
<name>A0ABW5T4P8_9BACI</name>
<reference evidence="3" key="1">
    <citation type="journal article" date="2019" name="Int. J. Syst. Evol. Microbiol.">
        <title>The Global Catalogue of Microorganisms (GCM) 10K type strain sequencing project: providing services to taxonomists for standard genome sequencing and annotation.</title>
        <authorList>
            <consortium name="The Broad Institute Genomics Platform"/>
            <consortium name="The Broad Institute Genome Sequencing Center for Infectious Disease"/>
            <person name="Wu L."/>
            <person name="Ma J."/>
        </authorList>
    </citation>
    <scope>NUCLEOTIDE SEQUENCE [LARGE SCALE GENOMIC DNA]</scope>
    <source>
        <strain evidence="3">KCTC 33792</strain>
    </source>
</reference>
<feature type="coiled-coil region" evidence="1">
    <location>
        <begin position="192"/>
        <end position="219"/>
    </location>
</feature>
<comment type="caution">
    <text evidence="2">The sequence shown here is derived from an EMBL/GenBank/DDBJ whole genome shotgun (WGS) entry which is preliminary data.</text>
</comment>
<protein>
    <submittedName>
        <fullName evidence="2">Uncharacterized protein</fullName>
    </submittedName>
</protein>
<proteinExistence type="predicted"/>
<keyword evidence="1" id="KW-0175">Coiled coil</keyword>